<comment type="caution">
    <text evidence="1">The sequence shown here is derived from an EMBL/GenBank/DDBJ whole genome shotgun (WGS) entry which is preliminary data.</text>
</comment>
<dbReference type="EMBL" id="AONQ01000088">
    <property type="protein sequence ID" value="EME68010.1"/>
    <property type="molecule type" value="Genomic_DNA"/>
</dbReference>
<proteinExistence type="predicted"/>
<evidence type="ECO:0000313" key="2">
    <source>
        <dbReference type="Proteomes" id="UP000011744"/>
    </source>
</evidence>
<reference evidence="1 2" key="1">
    <citation type="journal article" date="2014" name="Genome Announc.">
        <title>Draft Genome Sequence of Magnetospirillum sp. Strain SO-1, a Freshwater Magnetotactic Bacterium Isolated from the Ol'khovka River, Russia.</title>
        <authorList>
            <person name="Grouzdev D.S."/>
            <person name="Dziuba M.V."/>
            <person name="Sukhacheva M.S."/>
            <person name="Mardanov A.V."/>
            <person name="Beletskiy A.V."/>
            <person name="Kuznetsov B.B."/>
            <person name="Skryabin K.G."/>
        </authorList>
    </citation>
    <scope>NUCLEOTIDE SEQUENCE [LARGE SCALE GENOMIC DNA]</scope>
    <source>
        <strain evidence="1 2">SO-1</strain>
    </source>
</reference>
<dbReference type="Proteomes" id="UP000011744">
    <property type="component" value="Unassembled WGS sequence"/>
</dbReference>
<dbReference type="Gene3D" id="2.160.20.80">
    <property type="entry name" value="E3 ubiquitin-protein ligase SopA"/>
    <property type="match status" value="2"/>
</dbReference>
<dbReference type="Pfam" id="PF00805">
    <property type="entry name" value="Pentapeptide"/>
    <property type="match status" value="3"/>
</dbReference>
<dbReference type="InterPro" id="IPR001646">
    <property type="entry name" value="5peptide_repeat"/>
</dbReference>
<dbReference type="PANTHER" id="PTHR14136:SF17">
    <property type="entry name" value="BTB_POZ DOMAIN-CONTAINING PROTEIN KCTD9"/>
    <property type="match status" value="1"/>
</dbReference>
<organism evidence="1 2">
    <name type="scientific">Paramagnetospirillum caucaseum</name>
    <dbReference type="NCBI Taxonomy" id="1244869"/>
    <lineage>
        <taxon>Bacteria</taxon>
        <taxon>Pseudomonadati</taxon>
        <taxon>Pseudomonadota</taxon>
        <taxon>Alphaproteobacteria</taxon>
        <taxon>Rhodospirillales</taxon>
        <taxon>Magnetospirillaceae</taxon>
        <taxon>Paramagnetospirillum</taxon>
    </lineage>
</organism>
<dbReference type="AlphaFoldDB" id="M2Z161"/>
<dbReference type="SUPFAM" id="SSF141571">
    <property type="entry name" value="Pentapeptide repeat-like"/>
    <property type="match status" value="2"/>
</dbReference>
<dbReference type="OrthoDB" id="4332726at2"/>
<dbReference type="STRING" id="1244869.H261_20557"/>
<dbReference type="PANTHER" id="PTHR14136">
    <property type="entry name" value="BTB_POZ DOMAIN-CONTAINING PROTEIN KCTD9"/>
    <property type="match status" value="1"/>
</dbReference>
<sequence>MNRRDFLFSATGFAAPAVVVRSRESWAGRDLSGLVLRDRDLSGADLRGCRMIGTDFSRVDLRNARLDQADIAGSKFDGARMAGVSLEGASITETSFRHANLASANMGGAVVADSWFESAEAPGISFRGARFNDLVDFGHAVLEGADFRDTTLSGMMMFENGRMHGATFAGMRCLPWHHSPASTLLFDGTDAQRIDLSGIKAGISGEGGCFRDAILAGIDFCVRRLETVPNGSRWTGADLSGADLRGANLAPMVFDDLLTMDRAEFRPPLFIGANLIGATLEFRLRDELQRPENRARLAERFIDVPDTIFDGAVFGGTRINGKLYG</sequence>
<dbReference type="eggNOG" id="COG1357">
    <property type="taxonomic scope" value="Bacteria"/>
</dbReference>
<accession>M2Z161</accession>
<gene>
    <name evidence="1" type="ORF">H261_20557</name>
</gene>
<name>M2Z161_9PROT</name>
<dbReference type="PATRIC" id="fig|1244869.3.peg.4078"/>
<keyword evidence="2" id="KW-1185">Reference proteome</keyword>
<dbReference type="RefSeq" id="WP_008621403.1">
    <property type="nucleotide sequence ID" value="NZ_AONQ01000088.1"/>
</dbReference>
<protein>
    <submittedName>
        <fullName evidence="1">Pentapeptide repeat-containing protein</fullName>
    </submittedName>
</protein>
<evidence type="ECO:0000313" key="1">
    <source>
        <dbReference type="EMBL" id="EME68010.1"/>
    </source>
</evidence>
<dbReference type="InterPro" id="IPR051082">
    <property type="entry name" value="Pentapeptide-BTB/POZ_domain"/>
</dbReference>